<evidence type="ECO:0000313" key="7">
    <source>
        <dbReference type="EMBL" id="SPO34902.1"/>
    </source>
</evidence>
<feature type="compositionally biased region" description="Basic residues" evidence="6">
    <location>
        <begin position="1"/>
        <end position="11"/>
    </location>
</feature>
<dbReference type="Pfam" id="PF09420">
    <property type="entry name" value="Nop16"/>
    <property type="match status" value="1"/>
</dbReference>
<evidence type="ECO:0000256" key="4">
    <source>
        <dbReference type="ARBA" id="ARBA00015522"/>
    </source>
</evidence>
<evidence type="ECO:0000256" key="5">
    <source>
        <dbReference type="ARBA" id="ARBA00023242"/>
    </source>
</evidence>
<sequence length="233" mass="25555">MANPRQRRKSRSGTSNKPSASAKRKLQQKLVRAPEIKGPDVLKNSWDKKLTVRQNYAKLGLLPSLSHNQSGGLERSDPYHPANIAAASAAAAAAAAESGKPKKGMARIIRDDEGNVVDIIEAADDEETTPWGKPLKDIVDSDEQIENWMPPKSNLDKDGNPIVQALEQLEAQAAPVIRHTSTAERTWLHEMVQKHGQDIESMAKDRRINVHQKTAGEIRRAINKAGGFEALAL</sequence>
<evidence type="ECO:0000313" key="8">
    <source>
        <dbReference type="Proteomes" id="UP000323386"/>
    </source>
</evidence>
<dbReference type="PANTHER" id="PTHR13243:SF1">
    <property type="entry name" value="NUCLEOLAR PROTEIN 16"/>
    <property type="match status" value="1"/>
</dbReference>
<dbReference type="AlphaFoldDB" id="A0A5C3ES54"/>
<gene>
    <name evidence="7" type="ORF">PSFLO_00373</name>
</gene>
<evidence type="ECO:0000256" key="2">
    <source>
        <dbReference type="ARBA" id="ARBA00004604"/>
    </source>
</evidence>
<comment type="similarity">
    <text evidence="3">Belongs to the NOP16 family.</text>
</comment>
<dbReference type="OrthoDB" id="285729at2759"/>
<name>A0A5C3ES54_9BASI</name>
<evidence type="ECO:0000256" key="1">
    <source>
        <dbReference type="ARBA" id="ARBA00002889"/>
    </source>
</evidence>
<keyword evidence="5" id="KW-0539">Nucleus</keyword>
<dbReference type="InterPro" id="IPR019002">
    <property type="entry name" value="Ribosome_biogenesis_Nop16"/>
</dbReference>
<dbReference type="EMBL" id="OOIP01000001">
    <property type="protein sequence ID" value="SPO34902.1"/>
    <property type="molecule type" value="Genomic_DNA"/>
</dbReference>
<reference evidence="7 8" key="1">
    <citation type="submission" date="2018-03" db="EMBL/GenBank/DDBJ databases">
        <authorList>
            <person name="Guldener U."/>
        </authorList>
    </citation>
    <scope>NUCLEOTIDE SEQUENCE [LARGE SCALE GENOMIC DNA]</scope>
    <source>
        <strain evidence="7 8">DAOM196992</strain>
    </source>
</reference>
<accession>A0A5C3ES54</accession>
<dbReference type="Proteomes" id="UP000323386">
    <property type="component" value="Unassembled WGS sequence"/>
</dbReference>
<proteinExistence type="inferred from homology"/>
<comment type="subcellular location">
    <subcellularLocation>
        <location evidence="2">Nucleus</location>
        <location evidence="2">Nucleolus</location>
    </subcellularLocation>
</comment>
<comment type="function">
    <text evidence="1">Involved in the biogenesis of the 60S ribosomal subunit.</text>
</comment>
<feature type="region of interest" description="Disordered" evidence="6">
    <location>
        <begin position="1"/>
        <end position="36"/>
    </location>
</feature>
<evidence type="ECO:0000256" key="3">
    <source>
        <dbReference type="ARBA" id="ARBA00008479"/>
    </source>
</evidence>
<protein>
    <recommendedName>
        <fullName evidence="4">Nucleolar protein 16</fullName>
    </recommendedName>
</protein>
<dbReference type="GO" id="GO:0042273">
    <property type="term" value="P:ribosomal large subunit biogenesis"/>
    <property type="evidence" value="ECO:0007669"/>
    <property type="project" value="TreeGrafter"/>
</dbReference>
<evidence type="ECO:0000256" key="6">
    <source>
        <dbReference type="SAM" id="MobiDB-lite"/>
    </source>
</evidence>
<keyword evidence="8" id="KW-1185">Reference proteome</keyword>
<dbReference type="PANTHER" id="PTHR13243">
    <property type="entry name" value="HSPC111 PROTEIN-RELATED"/>
    <property type="match status" value="1"/>
</dbReference>
<dbReference type="GO" id="GO:0005730">
    <property type="term" value="C:nucleolus"/>
    <property type="evidence" value="ECO:0007669"/>
    <property type="project" value="UniProtKB-SubCell"/>
</dbReference>
<organism evidence="7 8">
    <name type="scientific">Pseudozyma flocculosa</name>
    <dbReference type="NCBI Taxonomy" id="84751"/>
    <lineage>
        <taxon>Eukaryota</taxon>
        <taxon>Fungi</taxon>
        <taxon>Dikarya</taxon>
        <taxon>Basidiomycota</taxon>
        <taxon>Ustilaginomycotina</taxon>
        <taxon>Ustilaginomycetes</taxon>
        <taxon>Ustilaginales</taxon>
        <taxon>Ustilaginaceae</taxon>
        <taxon>Pseudozyma</taxon>
    </lineage>
</organism>